<dbReference type="KEGG" id="dya:Dyak_GE15064"/>
<evidence type="ECO:0000256" key="2">
    <source>
        <dbReference type="ARBA" id="ARBA00022741"/>
    </source>
</evidence>
<keyword evidence="3 4" id="KW-0067">ATP-binding</keyword>
<dbReference type="GO" id="GO:0005524">
    <property type="term" value="F:ATP binding"/>
    <property type="evidence" value="ECO:0007669"/>
    <property type="project" value="UniProtKB-UniRule"/>
</dbReference>
<reference evidence="7 8" key="2">
    <citation type="journal article" date="2007" name="PLoS Biol.">
        <title>Principles of genome evolution in the Drosophila melanogaster species group.</title>
        <authorList>
            <person name="Ranz J.M."/>
            <person name="Maurin D."/>
            <person name="Chan Y.S."/>
            <person name="von Grotthuss M."/>
            <person name="Hillier L.W."/>
            <person name="Roote J."/>
            <person name="Ashburner M."/>
            <person name="Bergman C.M."/>
        </authorList>
    </citation>
    <scope>NUCLEOTIDE SEQUENCE [LARGE SCALE GENOMIC DNA]</scope>
    <source>
        <strain evidence="8">Tai18E2 / Tucson 14021-0261.01</strain>
    </source>
</reference>
<accession>B4NWS2</accession>
<comment type="similarity">
    <text evidence="5">Belongs to the protein kinase superfamily.</text>
</comment>
<dbReference type="OMA" id="HIPFKWG"/>
<feature type="domain" description="Protein kinase" evidence="6">
    <location>
        <begin position="15"/>
        <end position="289"/>
    </location>
</feature>
<keyword evidence="5" id="KW-0418">Kinase</keyword>
<evidence type="ECO:0000313" key="8">
    <source>
        <dbReference type="Proteomes" id="UP000002282"/>
    </source>
</evidence>
<evidence type="ECO:0000256" key="3">
    <source>
        <dbReference type="ARBA" id="ARBA00022840"/>
    </source>
</evidence>
<evidence type="ECO:0000259" key="6">
    <source>
        <dbReference type="PROSITE" id="PS50011"/>
    </source>
</evidence>
<dbReference type="SMR" id="B4NWS2"/>
<sequence>MEDYELETMLRINSIVVTRRLGSGSFGDIYEGKHLGSGLHVALKVERKDVGGSHLPTEYTVYNLLRHGMGFPSTYQFLSNKRHNVMVMELLGQSLENLFVLCHRRFSTKTVLMLGEQMVERLEYLHSYRYLHRDIKPDNFLMGCGDTSHRLHLIDFGLAKRYWDMTENKHVRQRRGTRLTGTARYASINALCGGEQSRRDDMESVGYVLMYLLRGRLPWQGLVANSREQKHEMITEMKLSTSPKSLCAGYPTEFYTYIDYTRRLGFEEEPDYRMIRCSFLALMYSMKYINDHIYDWDLVESNAEKGGDGVGNEVELGVV</sequence>
<dbReference type="PANTHER" id="PTHR11909">
    <property type="entry name" value="CASEIN KINASE-RELATED"/>
    <property type="match status" value="1"/>
</dbReference>
<dbReference type="HOGENOM" id="CLU_019279_2_0_1"/>
<dbReference type="EMBL" id="CM000157">
    <property type="protein sequence ID" value="EDW87414.1"/>
    <property type="molecule type" value="Genomic_DNA"/>
</dbReference>
<feature type="binding site" evidence="4">
    <location>
        <position position="44"/>
    </location>
    <ligand>
        <name>ATP</name>
        <dbReference type="ChEBI" id="CHEBI:30616"/>
    </ligand>
</feature>
<dbReference type="SUPFAM" id="SSF56112">
    <property type="entry name" value="Protein kinase-like (PK-like)"/>
    <property type="match status" value="1"/>
</dbReference>
<dbReference type="PROSITE" id="PS00108">
    <property type="entry name" value="PROTEIN_KINASE_ST"/>
    <property type="match status" value="1"/>
</dbReference>
<dbReference type="Pfam" id="PF00069">
    <property type="entry name" value="Pkinase"/>
    <property type="match status" value="1"/>
</dbReference>
<organism evidence="7 8">
    <name type="scientific">Drosophila yakuba</name>
    <name type="common">Fruit fly</name>
    <dbReference type="NCBI Taxonomy" id="7245"/>
    <lineage>
        <taxon>Eukaryota</taxon>
        <taxon>Metazoa</taxon>
        <taxon>Ecdysozoa</taxon>
        <taxon>Arthropoda</taxon>
        <taxon>Hexapoda</taxon>
        <taxon>Insecta</taxon>
        <taxon>Pterygota</taxon>
        <taxon>Neoptera</taxon>
        <taxon>Endopterygota</taxon>
        <taxon>Diptera</taxon>
        <taxon>Brachycera</taxon>
        <taxon>Muscomorpha</taxon>
        <taxon>Ephydroidea</taxon>
        <taxon>Drosophilidae</taxon>
        <taxon>Drosophila</taxon>
        <taxon>Sophophora</taxon>
    </lineage>
</organism>
<dbReference type="PROSITE" id="PS50011">
    <property type="entry name" value="PROTEIN_KINASE_DOM"/>
    <property type="match status" value="1"/>
</dbReference>
<dbReference type="PROSITE" id="PS00107">
    <property type="entry name" value="PROTEIN_KINASE_ATP"/>
    <property type="match status" value="1"/>
</dbReference>
<dbReference type="PhylomeDB" id="B4NWS2"/>
<dbReference type="GO" id="GO:0004674">
    <property type="term" value="F:protein serine/threonine kinase activity"/>
    <property type="evidence" value="ECO:0007669"/>
    <property type="project" value="UniProtKB-KW"/>
</dbReference>
<reference evidence="7 8" key="1">
    <citation type="journal article" date="2007" name="Nature">
        <title>Evolution of genes and genomes on the Drosophila phylogeny.</title>
        <authorList>
            <consortium name="Drosophila 12 Genomes Consortium"/>
            <person name="Clark A.G."/>
            <person name="Eisen M.B."/>
            <person name="Smith D.R."/>
            <person name="Bergman C.M."/>
            <person name="Oliver B."/>
            <person name="Markow T.A."/>
            <person name="Kaufman T.C."/>
            <person name="Kellis M."/>
            <person name="Gelbart W."/>
            <person name="Iyer V.N."/>
            <person name="Pollard D.A."/>
            <person name="Sackton T.B."/>
            <person name="Larracuente A.M."/>
            <person name="Singh N.D."/>
            <person name="Abad J.P."/>
            <person name="Abt D.N."/>
            <person name="Adryan B."/>
            <person name="Aguade M."/>
            <person name="Akashi H."/>
            <person name="Anderson W.W."/>
            <person name="Aquadro C.F."/>
            <person name="Ardell D.H."/>
            <person name="Arguello R."/>
            <person name="Artieri C.G."/>
            <person name="Barbash D.A."/>
            <person name="Barker D."/>
            <person name="Barsanti P."/>
            <person name="Batterham P."/>
            <person name="Batzoglou S."/>
            <person name="Begun D."/>
            <person name="Bhutkar A."/>
            <person name="Blanco E."/>
            <person name="Bosak S.A."/>
            <person name="Bradley R.K."/>
            <person name="Brand A.D."/>
            <person name="Brent M.R."/>
            <person name="Brooks A.N."/>
            <person name="Brown R.H."/>
            <person name="Butlin R.K."/>
            <person name="Caggese C."/>
            <person name="Calvi B.R."/>
            <person name="Bernardo de Carvalho A."/>
            <person name="Caspi A."/>
            <person name="Castrezana S."/>
            <person name="Celniker S.E."/>
            <person name="Chang J.L."/>
            <person name="Chapple C."/>
            <person name="Chatterji S."/>
            <person name="Chinwalla A."/>
            <person name="Civetta A."/>
            <person name="Clifton S.W."/>
            <person name="Comeron J.M."/>
            <person name="Costello J.C."/>
            <person name="Coyne J.A."/>
            <person name="Daub J."/>
            <person name="David R.G."/>
            <person name="Delcher A.L."/>
            <person name="Delehaunty K."/>
            <person name="Do C.B."/>
            <person name="Ebling H."/>
            <person name="Edwards K."/>
            <person name="Eickbush T."/>
            <person name="Evans J.D."/>
            <person name="Filipski A."/>
            <person name="Findeiss S."/>
            <person name="Freyhult E."/>
            <person name="Fulton L."/>
            <person name="Fulton R."/>
            <person name="Garcia A.C."/>
            <person name="Gardiner A."/>
            <person name="Garfield D.A."/>
            <person name="Garvin B.E."/>
            <person name="Gibson G."/>
            <person name="Gilbert D."/>
            <person name="Gnerre S."/>
            <person name="Godfrey J."/>
            <person name="Good R."/>
            <person name="Gotea V."/>
            <person name="Gravely B."/>
            <person name="Greenberg A.J."/>
            <person name="Griffiths-Jones S."/>
            <person name="Gross S."/>
            <person name="Guigo R."/>
            <person name="Gustafson E.A."/>
            <person name="Haerty W."/>
            <person name="Hahn M.W."/>
            <person name="Halligan D.L."/>
            <person name="Halpern A.L."/>
            <person name="Halter G.M."/>
            <person name="Han M.V."/>
            <person name="Heger A."/>
            <person name="Hillier L."/>
            <person name="Hinrichs A.S."/>
            <person name="Holmes I."/>
            <person name="Hoskins R.A."/>
            <person name="Hubisz M.J."/>
            <person name="Hultmark D."/>
            <person name="Huntley M.A."/>
            <person name="Jaffe D.B."/>
            <person name="Jagadeeshan S."/>
            <person name="Jeck W.R."/>
            <person name="Johnson J."/>
            <person name="Jones C.D."/>
            <person name="Jordan W.C."/>
            <person name="Karpen G.H."/>
            <person name="Kataoka E."/>
            <person name="Keightley P.D."/>
            <person name="Kheradpour P."/>
            <person name="Kirkness E.F."/>
            <person name="Koerich L.B."/>
            <person name="Kristiansen K."/>
            <person name="Kudrna D."/>
            <person name="Kulathinal R.J."/>
            <person name="Kumar S."/>
            <person name="Kwok R."/>
            <person name="Lander E."/>
            <person name="Langley C.H."/>
            <person name="Lapoint R."/>
            <person name="Lazzaro B.P."/>
            <person name="Lee S.J."/>
            <person name="Levesque L."/>
            <person name="Li R."/>
            <person name="Lin C.F."/>
            <person name="Lin M.F."/>
            <person name="Lindblad-Toh K."/>
            <person name="Llopart A."/>
            <person name="Long M."/>
            <person name="Low L."/>
            <person name="Lozovsky E."/>
            <person name="Lu J."/>
            <person name="Luo M."/>
            <person name="Machado C.A."/>
            <person name="Makalowski W."/>
            <person name="Marzo M."/>
            <person name="Matsuda M."/>
            <person name="Matzkin L."/>
            <person name="McAllister B."/>
            <person name="McBride C.S."/>
            <person name="McKernan B."/>
            <person name="McKernan K."/>
            <person name="Mendez-Lago M."/>
            <person name="Minx P."/>
            <person name="Mollenhauer M.U."/>
            <person name="Montooth K."/>
            <person name="Mount S.M."/>
            <person name="Mu X."/>
            <person name="Myers E."/>
            <person name="Negre B."/>
            <person name="Newfeld S."/>
            <person name="Nielsen R."/>
            <person name="Noor M.A."/>
            <person name="O'Grady P."/>
            <person name="Pachter L."/>
            <person name="Papaceit M."/>
            <person name="Parisi M.J."/>
            <person name="Parisi M."/>
            <person name="Parts L."/>
            <person name="Pedersen J.S."/>
            <person name="Pesole G."/>
            <person name="Phillippy A.M."/>
            <person name="Ponting C.P."/>
            <person name="Pop M."/>
            <person name="Porcelli D."/>
            <person name="Powell J.R."/>
            <person name="Prohaska S."/>
            <person name="Pruitt K."/>
            <person name="Puig M."/>
            <person name="Quesneville H."/>
            <person name="Ram K.R."/>
            <person name="Rand D."/>
            <person name="Rasmussen M.D."/>
            <person name="Reed L.K."/>
            <person name="Reenan R."/>
            <person name="Reily A."/>
            <person name="Remington K.A."/>
            <person name="Rieger T.T."/>
            <person name="Ritchie M.G."/>
            <person name="Robin C."/>
            <person name="Rogers Y.H."/>
            <person name="Rohde C."/>
            <person name="Rozas J."/>
            <person name="Rubenfield M.J."/>
            <person name="Ruiz A."/>
            <person name="Russo S."/>
            <person name="Salzberg S.L."/>
            <person name="Sanchez-Gracia A."/>
            <person name="Saranga D.J."/>
            <person name="Sato H."/>
            <person name="Schaeffer S.W."/>
            <person name="Schatz M.C."/>
            <person name="Schlenke T."/>
            <person name="Schwartz R."/>
            <person name="Segarra C."/>
            <person name="Singh R.S."/>
            <person name="Sirot L."/>
            <person name="Sirota M."/>
            <person name="Sisneros N.B."/>
            <person name="Smith C.D."/>
            <person name="Smith T.F."/>
            <person name="Spieth J."/>
            <person name="Stage D.E."/>
            <person name="Stark A."/>
            <person name="Stephan W."/>
            <person name="Strausberg R.L."/>
            <person name="Strempel S."/>
            <person name="Sturgill D."/>
            <person name="Sutton G."/>
            <person name="Sutton G.G."/>
            <person name="Tao W."/>
            <person name="Teichmann S."/>
            <person name="Tobari Y.N."/>
            <person name="Tomimura Y."/>
            <person name="Tsolas J.M."/>
            <person name="Valente V.L."/>
            <person name="Venter E."/>
            <person name="Venter J.C."/>
            <person name="Vicario S."/>
            <person name="Vieira F.G."/>
            <person name="Vilella A.J."/>
            <person name="Villasante A."/>
            <person name="Walenz B."/>
            <person name="Wang J."/>
            <person name="Wasserman M."/>
            <person name="Watts T."/>
            <person name="Wilson D."/>
            <person name="Wilson R.K."/>
            <person name="Wing R.A."/>
            <person name="Wolfner M.F."/>
            <person name="Wong A."/>
            <person name="Wong G.K."/>
            <person name="Wu C.I."/>
            <person name="Wu G."/>
            <person name="Yamamoto D."/>
            <person name="Yang H.P."/>
            <person name="Yang S.P."/>
            <person name="Yorke J.A."/>
            <person name="Yoshida K."/>
            <person name="Zdobnov E."/>
            <person name="Zhang P."/>
            <person name="Zhang Y."/>
            <person name="Zimin A.V."/>
            <person name="Baldwin J."/>
            <person name="Abdouelleil A."/>
            <person name="Abdulkadir J."/>
            <person name="Abebe A."/>
            <person name="Abera B."/>
            <person name="Abreu J."/>
            <person name="Acer S.C."/>
            <person name="Aftuck L."/>
            <person name="Alexander A."/>
            <person name="An P."/>
            <person name="Anderson E."/>
            <person name="Anderson S."/>
            <person name="Arachi H."/>
            <person name="Azer M."/>
            <person name="Bachantsang P."/>
            <person name="Barry A."/>
            <person name="Bayul T."/>
            <person name="Berlin A."/>
            <person name="Bessette D."/>
            <person name="Bloom T."/>
            <person name="Blye J."/>
            <person name="Boguslavskiy L."/>
            <person name="Bonnet C."/>
            <person name="Boukhgalter B."/>
            <person name="Bourzgui I."/>
            <person name="Brown A."/>
            <person name="Cahill P."/>
            <person name="Channer S."/>
            <person name="Cheshatsang Y."/>
            <person name="Chuda L."/>
            <person name="Citroen M."/>
            <person name="Collymore A."/>
            <person name="Cooke P."/>
            <person name="Costello M."/>
            <person name="D'Aco K."/>
            <person name="Daza R."/>
            <person name="De Haan G."/>
            <person name="DeGray S."/>
            <person name="DeMaso C."/>
            <person name="Dhargay N."/>
            <person name="Dooley K."/>
            <person name="Dooley E."/>
            <person name="Doricent M."/>
            <person name="Dorje P."/>
            <person name="Dorjee K."/>
            <person name="Dupes A."/>
            <person name="Elong R."/>
            <person name="Falk J."/>
            <person name="Farina A."/>
            <person name="Faro S."/>
            <person name="Ferguson D."/>
            <person name="Fisher S."/>
            <person name="Foley C.D."/>
            <person name="Franke A."/>
            <person name="Friedrich D."/>
            <person name="Gadbois L."/>
            <person name="Gearin G."/>
            <person name="Gearin C.R."/>
            <person name="Giannoukos G."/>
            <person name="Goode T."/>
            <person name="Graham J."/>
            <person name="Grandbois E."/>
            <person name="Grewal S."/>
            <person name="Gyaltsen K."/>
            <person name="Hafez N."/>
            <person name="Hagos B."/>
            <person name="Hall J."/>
            <person name="Henson C."/>
            <person name="Hollinger A."/>
            <person name="Honan T."/>
            <person name="Huard M.D."/>
            <person name="Hughes L."/>
            <person name="Hurhula B."/>
            <person name="Husby M.E."/>
            <person name="Kamat A."/>
            <person name="Kanga B."/>
            <person name="Kashin S."/>
            <person name="Khazanovich D."/>
            <person name="Kisner P."/>
            <person name="Lance K."/>
            <person name="Lara M."/>
            <person name="Lee W."/>
            <person name="Lennon N."/>
            <person name="Letendre F."/>
            <person name="LeVine R."/>
            <person name="Lipovsky A."/>
            <person name="Liu X."/>
            <person name="Liu J."/>
            <person name="Liu S."/>
            <person name="Lokyitsang T."/>
            <person name="Lokyitsang Y."/>
            <person name="Lubonja R."/>
            <person name="Lui A."/>
            <person name="MacDonald P."/>
            <person name="Magnisalis V."/>
            <person name="Maru K."/>
            <person name="Matthews C."/>
            <person name="McCusker W."/>
            <person name="McDonough S."/>
            <person name="Mehta T."/>
            <person name="Meldrim J."/>
            <person name="Meneus L."/>
            <person name="Mihai O."/>
            <person name="Mihalev A."/>
            <person name="Mihova T."/>
            <person name="Mittelman R."/>
            <person name="Mlenga V."/>
            <person name="Montmayeur A."/>
            <person name="Mulrain L."/>
            <person name="Navidi A."/>
            <person name="Naylor J."/>
            <person name="Negash T."/>
            <person name="Nguyen T."/>
            <person name="Nguyen N."/>
            <person name="Nicol R."/>
            <person name="Norbu C."/>
            <person name="Norbu N."/>
            <person name="Novod N."/>
            <person name="O'Neill B."/>
            <person name="Osman S."/>
            <person name="Markiewicz E."/>
            <person name="Oyono O.L."/>
            <person name="Patti C."/>
            <person name="Phunkhang P."/>
            <person name="Pierre F."/>
            <person name="Priest M."/>
            <person name="Raghuraman S."/>
            <person name="Rege F."/>
            <person name="Reyes R."/>
            <person name="Rise C."/>
            <person name="Rogov P."/>
            <person name="Ross K."/>
            <person name="Ryan E."/>
            <person name="Settipalli S."/>
            <person name="Shea T."/>
            <person name="Sherpa N."/>
            <person name="Shi L."/>
            <person name="Shih D."/>
            <person name="Sparrow T."/>
            <person name="Spaulding J."/>
            <person name="Stalker J."/>
            <person name="Stange-Thomann N."/>
            <person name="Stavropoulos S."/>
            <person name="Stone C."/>
            <person name="Strader C."/>
            <person name="Tesfaye S."/>
            <person name="Thomson T."/>
            <person name="Thoulutsang Y."/>
            <person name="Thoulutsang D."/>
            <person name="Topham K."/>
            <person name="Topping I."/>
            <person name="Tsamla T."/>
            <person name="Vassiliev H."/>
            <person name="Vo A."/>
            <person name="Wangchuk T."/>
            <person name="Wangdi T."/>
            <person name="Weiand M."/>
            <person name="Wilkinson J."/>
            <person name="Wilson A."/>
            <person name="Yadav S."/>
            <person name="Young G."/>
            <person name="Yu Q."/>
            <person name="Zembek L."/>
            <person name="Zhong D."/>
            <person name="Zimmer A."/>
            <person name="Zwirko Z."/>
            <person name="Jaffe D.B."/>
            <person name="Alvarez P."/>
            <person name="Brockman W."/>
            <person name="Butler J."/>
            <person name="Chin C."/>
            <person name="Gnerre S."/>
            <person name="Grabherr M."/>
            <person name="Kleber M."/>
            <person name="Mauceli E."/>
            <person name="MacCallum I."/>
        </authorList>
    </citation>
    <scope>NUCLEOTIDE SEQUENCE [LARGE SCALE GENOMIC DNA]</scope>
    <source>
        <strain evidence="8">Tai18E2 / Tucson 14021-0261.01</strain>
    </source>
</reference>
<dbReference type="Proteomes" id="UP000002282">
    <property type="component" value="Chromosome 2L"/>
</dbReference>
<protein>
    <recommendedName>
        <fullName evidence="1">non-specific serine/threonine protein kinase</fullName>
        <ecNumber evidence="1">2.7.11.1</ecNumber>
    </recommendedName>
</protein>
<evidence type="ECO:0000256" key="4">
    <source>
        <dbReference type="PROSITE-ProRule" id="PRU10141"/>
    </source>
</evidence>
<keyword evidence="5" id="KW-0723">Serine/threonine-protein kinase</keyword>
<dbReference type="InterPro" id="IPR008271">
    <property type="entry name" value="Ser/Thr_kinase_AS"/>
</dbReference>
<evidence type="ECO:0000256" key="5">
    <source>
        <dbReference type="RuleBase" id="RU000304"/>
    </source>
</evidence>
<proteinExistence type="inferred from homology"/>
<dbReference type="InterPro" id="IPR000719">
    <property type="entry name" value="Prot_kinase_dom"/>
</dbReference>
<gene>
    <name evidence="7" type="primary">Dyak\GE15064</name>
    <name evidence="7" type="synonym">dyak_GLEANR_1620</name>
    <name evidence="7" type="synonym">GE15064</name>
    <name evidence="7" type="ORF">Dyak_GE15064</name>
</gene>
<name>B4NWS2_DROYA</name>
<evidence type="ECO:0000256" key="1">
    <source>
        <dbReference type="ARBA" id="ARBA00012513"/>
    </source>
</evidence>
<keyword evidence="5" id="KW-0808">Transferase</keyword>
<dbReference type="InterPro" id="IPR011009">
    <property type="entry name" value="Kinase-like_dom_sf"/>
</dbReference>
<dbReference type="Gene3D" id="1.10.510.10">
    <property type="entry name" value="Transferase(Phosphotransferase) domain 1"/>
    <property type="match status" value="1"/>
</dbReference>
<dbReference type="GO" id="GO:0005737">
    <property type="term" value="C:cytoplasm"/>
    <property type="evidence" value="ECO:0007669"/>
    <property type="project" value="EnsemblMetazoa"/>
</dbReference>
<dbReference type="SMART" id="SM00220">
    <property type="entry name" value="S_TKc"/>
    <property type="match status" value="1"/>
</dbReference>
<dbReference type="InterPro" id="IPR050235">
    <property type="entry name" value="CK1_Ser-Thr_kinase"/>
</dbReference>
<dbReference type="FunFam" id="1.10.510.10:FF:000596">
    <property type="entry name" value="CK1 family protein kinase"/>
    <property type="match status" value="1"/>
</dbReference>
<keyword evidence="2 4" id="KW-0547">Nucleotide-binding</keyword>
<dbReference type="InterPro" id="IPR017441">
    <property type="entry name" value="Protein_kinase_ATP_BS"/>
</dbReference>
<evidence type="ECO:0000313" key="7">
    <source>
        <dbReference type="EMBL" id="EDW87414.1"/>
    </source>
</evidence>
<dbReference type="AlphaFoldDB" id="B4NWS2"/>
<keyword evidence="8" id="KW-1185">Reference proteome</keyword>
<dbReference type="EC" id="2.7.11.1" evidence="1"/>
<dbReference type="OrthoDB" id="5800476at2759"/>
<dbReference type="eggNOG" id="KOG1163">
    <property type="taxonomic scope" value="Eukaryota"/>
</dbReference>
<dbReference type="CDD" id="cd14016">
    <property type="entry name" value="STKc_CK1"/>
    <property type="match status" value="1"/>
</dbReference>